<protein>
    <submittedName>
        <fullName evidence="2">Uncharacterized protein</fullName>
    </submittedName>
</protein>
<proteinExistence type="inferred from homology"/>
<keyword evidence="3" id="KW-1185">Reference proteome</keyword>
<name>A0AA42B4K0_PAPNU</name>
<dbReference type="InterPro" id="IPR023213">
    <property type="entry name" value="CAT-like_dom_sf"/>
</dbReference>
<dbReference type="Pfam" id="PF02458">
    <property type="entry name" value="Transferase"/>
    <property type="match status" value="2"/>
</dbReference>
<dbReference type="Proteomes" id="UP001177140">
    <property type="component" value="Unassembled WGS sequence"/>
</dbReference>
<evidence type="ECO:0000313" key="2">
    <source>
        <dbReference type="EMBL" id="MCL7051177.1"/>
    </source>
</evidence>
<accession>A0AA42B4K0</accession>
<evidence type="ECO:0000256" key="1">
    <source>
        <dbReference type="ARBA" id="ARBA00009861"/>
    </source>
</evidence>
<evidence type="ECO:0000313" key="3">
    <source>
        <dbReference type="Proteomes" id="UP001177140"/>
    </source>
</evidence>
<dbReference type="EMBL" id="JAJJMA010335718">
    <property type="protein sequence ID" value="MCL7051177.1"/>
    <property type="molecule type" value="Genomic_DNA"/>
</dbReference>
<dbReference type="AlphaFoldDB" id="A0AA42B4K0"/>
<organism evidence="2 3">
    <name type="scientific">Papaver nudicaule</name>
    <name type="common">Iceland poppy</name>
    <dbReference type="NCBI Taxonomy" id="74823"/>
    <lineage>
        <taxon>Eukaryota</taxon>
        <taxon>Viridiplantae</taxon>
        <taxon>Streptophyta</taxon>
        <taxon>Embryophyta</taxon>
        <taxon>Tracheophyta</taxon>
        <taxon>Spermatophyta</taxon>
        <taxon>Magnoliopsida</taxon>
        <taxon>Ranunculales</taxon>
        <taxon>Papaveraceae</taxon>
        <taxon>Papaveroideae</taxon>
        <taxon>Papaver</taxon>
    </lineage>
</organism>
<dbReference type="PANTHER" id="PTHR31642:SF324">
    <property type="entry name" value="SPERMIDINE HYDROXYCINNAMOYL TRANSFERASE"/>
    <property type="match status" value="1"/>
</dbReference>
<dbReference type="Gene3D" id="3.30.559.10">
    <property type="entry name" value="Chloramphenicol acetyltransferase-like domain"/>
    <property type="match status" value="2"/>
</dbReference>
<dbReference type="InterPro" id="IPR050317">
    <property type="entry name" value="Plant_Fungal_Acyltransferase"/>
</dbReference>
<dbReference type="GO" id="GO:0016747">
    <property type="term" value="F:acyltransferase activity, transferring groups other than amino-acyl groups"/>
    <property type="evidence" value="ECO:0007669"/>
    <property type="project" value="TreeGrafter"/>
</dbReference>
<gene>
    <name evidence="2" type="ORF">MKW94_005154</name>
</gene>
<dbReference type="PANTHER" id="PTHR31642">
    <property type="entry name" value="TRICHOTHECENE 3-O-ACETYLTRANSFERASE"/>
    <property type="match status" value="1"/>
</dbReference>
<reference evidence="2" key="1">
    <citation type="submission" date="2022-03" db="EMBL/GenBank/DDBJ databases">
        <title>A functionally conserved STORR gene fusion in Papaver species that diverged 16.8 million years ago.</title>
        <authorList>
            <person name="Catania T."/>
        </authorList>
    </citation>
    <scope>NUCLEOTIDE SEQUENCE</scope>
    <source>
        <strain evidence="2">S-191538</strain>
    </source>
</reference>
<sequence length="418" mass="46625">MVKVTEKESYLVKPSKETPKVCLWMSNIDQTYGDALFMYFYRRPALTDATNSSSCSHDFFNTTVLEDSLSKALVTYYPIAGRIKRDESDKGRAEIDCTGEGVRFIKAETDSLIEGLGDFSPTEQLRPLLPNHFNKDDIDSCPILSVQVTHFKCGGVCLSITISHKVVDGVSVFNFINTCSDLCQRYKLPYINTSSTSSLSNPKVATANLNISTMQVDQLKSQRKKDGSQFTTYEVIAGHLWRCQCKARELAENQETVISFSADSRSYLSPPLPDVLFGNSCFSLTPAGISGDIVSKPLSYVVGTVHETISSSRKDEYFSILGQPLIELHPNISTLTKFPETFKGCNIRNSSWVWLPIYEADFGWGRPVYVGPGFIGFPSRTFLAPKPPGEGTDGGFSLIISLESDYHMKLFKEYFYNI</sequence>
<comment type="caution">
    <text evidence="2">The sequence shown here is derived from an EMBL/GenBank/DDBJ whole genome shotgun (WGS) entry which is preliminary data.</text>
</comment>
<comment type="similarity">
    <text evidence="1">Belongs to the plant acyltransferase family.</text>
</comment>